<evidence type="ECO:0000256" key="5">
    <source>
        <dbReference type="ARBA" id="ARBA00022454"/>
    </source>
</evidence>
<evidence type="ECO:0000256" key="13">
    <source>
        <dbReference type="ARBA" id="ARBA00048081"/>
    </source>
</evidence>
<feature type="compositionally biased region" description="Low complexity" evidence="14">
    <location>
        <begin position="941"/>
        <end position="954"/>
    </location>
</feature>
<dbReference type="PANTHER" id="PTHR12977">
    <property type="entry name" value="SUPPRESSOR OF VARIEGATION 4-20-RELATED"/>
    <property type="match status" value="1"/>
</dbReference>
<dbReference type="GO" id="GO:0032259">
    <property type="term" value="P:methylation"/>
    <property type="evidence" value="ECO:0007669"/>
    <property type="project" value="UniProtKB-KW"/>
</dbReference>
<proteinExistence type="predicted"/>
<organism evidence="16 17">
    <name type="scientific">Entomortierella parvispora</name>
    <dbReference type="NCBI Taxonomy" id="205924"/>
    <lineage>
        <taxon>Eukaryota</taxon>
        <taxon>Fungi</taxon>
        <taxon>Fungi incertae sedis</taxon>
        <taxon>Mucoromycota</taxon>
        <taxon>Mortierellomycotina</taxon>
        <taxon>Mortierellomycetes</taxon>
        <taxon>Mortierellales</taxon>
        <taxon>Mortierellaceae</taxon>
        <taxon>Entomortierella</taxon>
    </lineage>
</organism>
<comment type="catalytic activity">
    <reaction evidence="13">
        <text>L-lysyl(20)-[histone H4] + 3 S-adenosyl-L-methionine = N(6),N(6),N(6)-trimethyl-L-lysyl(20)-[histone H4] + 3 S-adenosyl-L-homocysteine + 3 H(+)</text>
        <dbReference type="Rhea" id="RHEA:64456"/>
        <dbReference type="Rhea" id="RHEA-COMP:15554"/>
        <dbReference type="Rhea" id="RHEA-COMP:15998"/>
        <dbReference type="ChEBI" id="CHEBI:15378"/>
        <dbReference type="ChEBI" id="CHEBI:29969"/>
        <dbReference type="ChEBI" id="CHEBI:57856"/>
        <dbReference type="ChEBI" id="CHEBI:59789"/>
        <dbReference type="ChEBI" id="CHEBI:61961"/>
        <dbReference type="EC" id="2.1.1.372"/>
    </reaction>
</comment>
<evidence type="ECO:0000256" key="3">
    <source>
        <dbReference type="ARBA" id="ARBA00014232"/>
    </source>
</evidence>
<dbReference type="InterPro" id="IPR046341">
    <property type="entry name" value="SET_dom_sf"/>
</dbReference>
<dbReference type="GO" id="GO:0005694">
    <property type="term" value="C:chromosome"/>
    <property type="evidence" value="ECO:0007669"/>
    <property type="project" value="UniProtKB-SubCell"/>
</dbReference>
<evidence type="ECO:0000256" key="4">
    <source>
        <dbReference type="ARBA" id="ARBA00015413"/>
    </source>
</evidence>
<evidence type="ECO:0000256" key="8">
    <source>
        <dbReference type="ARBA" id="ARBA00022691"/>
    </source>
</evidence>
<dbReference type="OrthoDB" id="6627536at2759"/>
<dbReference type="InterPro" id="IPR001214">
    <property type="entry name" value="SET_dom"/>
</dbReference>
<feature type="compositionally biased region" description="Polar residues" evidence="14">
    <location>
        <begin position="470"/>
        <end position="495"/>
    </location>
</feature>
<feature type="region of interest" description="Disordered" evidence="14">
    <location>
        <begin position="245"/>
        <end position="267"/>
    </location>
</feature>
<dbReference type="GO" id="GO:0140943">
    <property type="term" value="F:histone H4K20 trimethyltransferase activity"/>
    <property type="evidence" value="ECO:0007669"/>
    <property type="project" value="UniProtKB-EC"/>
</dbReference>
<feature type="compositionally biased region" description="Low complexity" evidence="14">
    <location>
        <begin position="1012"/>
        <end position="1023"/>
    </location>
</feature>
<evidence type="ECO:0000256" key="7">
    <source>
        <dbReference type="ARBA" id="ARBA00022679"/>
    </source>
</evidence>
<dbReference type="Proteomes" id="UP000827284">
    <property type="component" value="Unassembled WGS sequence"/>
</dbReference>
<dbReference type="SMART" id="SM00317">
    <property type="entry name" value="SET"/>
    <property type="match status" value="1"/>
</dbReference>
<evidence type="ECO:0000256" key="2">
    <source>
        <dbReference type="ARBA" id="ARBA00004286"/>
    </source>
</evidence>
<dbReference type="PROSITE" id="PS50280">
    <property type="entry name" value="SET"/>
    <property type="match status" value="1"/>
</dbReference>
<name>A0A9P3HA89_9FUNG</name>
<feature type="compositionally biased region" description="Polar residues" evidence="14">
    <location>
        <begin position="1035"/>
        <end position="1050"/>
    </location>
</feature>
<dbReference type="EC" id="2.1.1.372" evidence="11"/>
<keyword evidence="8" id="KW-0949">S-adenosyl-L-methionine</keyword>
<dbReference type="SUPFAM" id="SSF82199">
    <property type="entry name" value="SET domain"/>
    <property type="match status" value="1"/>
</dbReference>
<dbReference type="Gene3D" id="2.170.270.10">
    <property type="entry name" value="SET domain"/>
    <property type="match status" value="1"/>
</dbReference>
<comment type="subcellular location">
    <subcellularLocation>
        <location evidence="2">Chromosome</location>
    </subcellularLocation>
    <subcellularLocation>
        <location evidence="1">Nucleus</location>
    </subcellularLocation>
</comment>
<dbReference type="InterPro" id="IPR041938">
    <property type="entry name" value="Hist-Lys_N-MTase_N"/>
</dbReference>
<evidence type="ECO:0000256" key="14">
    <source>
        <dbReference type="SAM" id="MobiDB-lite"/>
    </source>
</evidence>
<evidence type="ECO:0000313" key="17">
    <source>
        <dbReference type="Proteomes" id="UP000827284"/>
    </source>
</evidence>
<feature type="domain" description="SET" evidence="15">
    <location>
        <begin position="99"/>
        <end position="211"/>
    </location>
</feature>
<evidence type="ECO:0000259" key="15">
    <source>
        <dbReference type="PROSITE" id="PS50280"/>
    </source>
</evidence>
<dbReference type="PROSITE" id="PS51567">
    <property type="entry name" value="SAM_MT43_SUVAR420_1"/>
    <property type="match status" value="1"/>
</dbReference>
<feature type="compositionally biased region" description="Basic and acidic residues" evidence="14">
    <location>
        <begin position="981"/>
        <end position="1002"/>
    </location>
</feature>
<dbReference type="InterPro" id="IPR025783">
    <property type="entry name" value="Set9_fungi"/>
</dbReference>
<gene>
    <name evidence="16" type="ORF">EMPS_05399</name>
</gene>
<keyword evidence="7" id="KW-0808">Transferase</keyword>
<dbReference type="EMBL" id="BQFW01000007">
    <property type="protein sequence ID" value="GJJ73041.1"/>
    <property type="molecule type" value="Genomic_DNA"/>
</dbReference>
<keyword evidence="17" id="KW-1185">Reference proteome</keyword>
<feature type="compositionally biased region" description="Low complexity" evidence="14">
    <location>
        <begin position="316"/>
        <end position="384"/>
    </location>
</feature>
<dbReference type="Pfam" id="PF00856">
    <property type="entry name" value="SET"/>
    <property type="match status" value="1"/>
</dbReference>
<feature type="region of interest" description="Disordered" evidence="14">
    <location>
        <begin position="470"/>
        <end position="542"/>
    </location>
</feature>
<keyword evidence="5" id="KW-0158">Chromosome</keyword>
<evidence type="ECO:0000256" key="10">
    <source>
        <dbReference type="ARBA" id="ARBA00023242"/>
    </source>
</evidence>
<evidence type="ECO:0000256" key="11">
    <source>
        <dbReference type="ARBA" id="ARBA00024057"/>
    </source>
</evidence>
<protein>
    <recommendedName>
        <fullName evidence="4">Histone-lysine N-methyltransferase SET9</fullName>
        <ecNumber evidence="11">2.1.1.372</ecNumber>
    </recommendedName>
    <alternativeName>
        <fullName evidence="3">Histone-lysine N-methyltransferase set9</fullName>
    </alternativeName>
    <alternativeName>
        <fullName evidence="12">SET domain protein 9</fullName>
    </alternativeName>
</protein>
<dbReference type="GO" id="GO:0005634">
    <property type="term" value="C:nucleus"/>
    <property type="evidence" value="ECO:0007669"/>
    <property type="project" value="UniProtKB-SubCell"/>
</dbReference>
<dbReference type="CDD" id="cd10524">
    <property type="entry name" value="SET_Suv4-20-like"/>
    <property type="match status" value="1"/>
</dbReference>
<keyword evidence="10" id="KW-0539">Nucleus</keyword>
<feature type="compositionally biased region" description="Polar residues" evidence="14">
    <location>
        <begin position="1128"/>
        <end position="1146"/>
    </location>
</feature>
<reference evidence="16" key="2">
    <citation type="journal article" date="2022" name="Microbiol. Resour. Announc.">
        <title>Whole-Genome Sequence of Entomortierella parvispora E1425, a Mucoromycotan Fungus Associated with Burkholderiaceae-Related Endosymbiotic Bacteria.</title>
        <authorList>
            <person name="Herlambang A."/>
            <person name="Guo Y."/>
            <person name="Takashima Y."/>
            <person name="Narisawa K."/>
            <person name="Ohta H."/>
            <person name="Nishizawa T."/>
        </authorList>
    </citation>
    <scope>NUCLEOTIDE SEQUENCE</scope>
    <source>
        <strain evidence="16">E1425</strain>
    </source>
</reference>
<sequence>MDLATLSSVDDVLSDLLVDKLHLWFITHKMDEKYTPVDVPEQVVMDIIQRDVVVNRRPGDALQRLLELDVIKARFTGPYVLKAFKSHARRYLGMYLPSAGYEISQTDRYTAVTKKSEACVIARRDISSGHEIEACSGSISILTPEEDQNLTRDFSVIKTSRRGTNIFLGPARFVNHDCDPNCAFVSRGAHTVYLKATKNIVPNEELTVYYDDNYFGENNCDCLCATCERLEKGAFNKSQDNIATDSIASEEESTNDERSPSQNLRKRLTKVVNYFPHLNKKSIRKGRSSTPETPSSQSGKTRISRSSLLNEERDTSLLSSSSSPPVSESNSGPPGSSSSSCLSSSAQLLQPNSTTSSMTMSTPRSPLVSPVASPSPSMSTSPSPIARSTSTRSAFEVHTPSSPAPTPSPKTVDSELEKQQEDLSTALEDLHIEGVNRDPAAKNVDLDHLEKDRSSYHLMSINFLCNDQLESTSTSPSTTQDNGVSQLGENSSSDGSTEQPSTESPEKSTPSSQLLATPPSTVEPTAAESSNGDQNGATGSVSECPTCSDLIPPHQRSPTSDCRRCHRHFMIYCIPWPSRDHRLVAAELDRRDALLNTDAEGITLTSSTLSAIDSEMTDERIARYTLSHLWQASHGLSFDPTVHVESAMEKSSVYIDQAMQRSSGQRVVSVSPVQLTPDGKGLVIPDLNGSLSQFPLIHHYGDQRASQAADEMQHPFQLAPYVVFVEPMDSSDETEKPWPVAISVPRRQMDPSMPQIDLDGDGQPDPNVVVVRYLETGDYGIHRLEHLHLFVQGMGVYRDFLDQGKDLCNNIGVQRAIAFVEQFEFPSELKWQHLDFSGQQPLTDVITAILHHSEWDKTRIQQLRQRQAYFEACFQSISLAALSRSKKSEMFSILPEAIVPLPVSLDGLSALEQSGPVNANLTSAEKAERRNRVRREKRAAEALARAEAAAHAEASGTTRTHSSRQKNGKGKFVSGSNFQREGSRSESRSRSRPLLQKDRLEQLADVDSESTSFSQRRSGSRAAASHDQDTGSRRMATNKTTSTEGATTLDQAALLTGPRTRTRARANSLSLEPDTVEAPSIQSGSLAAPKTKGEPKASANKRVRQPASSKPSALEDFSERPSKRSKLSSDFTTPAEISSEPATLDTTGEAHSAKRRKEKELFYFKPRSMPTGIKELIDAPVLEVAPTYRFKALVNMPASFDEDFYLEDTFEMTMRADDAIMYNTALHL</sequence>
<evidence type="ECO:0000313" key="16">
    <source>
        <dbReference type="EMBL" id="GJJ73041.1"/>
    </source>
</evidence>
<accession>A0A9P3HA89</accession>
<evidence type="ECO:0000256" key="9">
    <source>
        <dbReference type="ARBA" id="ARBA00022853"/>
    </source>
</evidence>
<feature type="compositionally biased region" description="Polar residues" evidence="14">
    <location>
        <begin position="514"/>
        <end position="542"/>
    </location>
</feature>
<keyword evidence="9" id="KW-0156">Chromatin regulator</keyword>
<evidence type="ECO:0000256" key="12">
    <source>
        <dbReference type="ARBA" id="ARBA00030653"/>
    </source>
</evidence>
<dbReference type="Gene3D" id="1.10.10.1700">
    <property type="entry name" value="Histone-lysine N-methyltransferase"/>
    <property type="match status" value="1"/>
</dbReference>
<dbReference type="PANTHER" id="PTHR12977:SF4">
    <property type="entry name" value="HISTONE-LYSINE N-METHYLTRANSFERASE KMT5B"/>
    <property type="match status" value="1"/>
</dbReference>
<reference evidence="16" key="1">
    <citation type="submission" date="2021-11" db="EMBL/GenBank/DDBJ databases">
        <authorList>
            <person name="Herlambang A."/>
            <person name="Guo Y."/>
            <person name="Takashima Y."/>
            <person name="Nishizawa T."/>
        </authorList>
    </citation>
    <scope>NUCLEOTIDE SEQUENCE</scope>
    <source>
        <strain evidence="16">E1425</strain>
    </source>
</reference>
<feature type="compositionally biased region" description="Polar residues" evidence="14">
    <location>
        <begin position="288"/>
        <end position="309"/>
    </location>
</feature>
<dbReference type="AlphaFoldDB" id="A0A9P3HA89"/>
<comment type="caution">
    <text evidence="16">The sequence shown here is derived from an EMBL/GenBank/DDBJ whole genome shotgun (WGS) entry which is preliminary data.</text>
</comment>
<feature type="compositionally biased region" description="Low complexity" evidence="14">
    <location>
        <begin position="496"/>
        <end position="513"/>
    </location>
</feature>
<feature type="region of interest" description="Disordered" evidence="14">
    <location>
        <begin position="279"/>
        <end position="419"/>
    </location>
</feature>
<dbReference type="InterPro" id="IPR039977">
    <property type="entry name" value="Suv4-20/Set9"/>
</dbReference>
<evidence type="ECO:0000256" key="6">
    <source>
        <dbReference type="ARBA" id="ARBA00022603"/>
    </source>
</evidence>
<feature type="region of interest" description="Disordered" evidence="14">
    <location>
        <begin position="919"/>
        <end position="1155"/>
    </location>
</feature>
<evidence type="ECO:0000256" key="1">
    <source>
        <dbReference type="ARBA" id="ARBA00004123"/>
    </source>
</evidence>
<keyword evidence="6" id="KW-0489">Methyltransferase</keyword>